<dbReference type="RefSeq" id="WP_047859449.1">
    <property type="nucleotide sequence ID" value="NZ_CP011509.1"/>
</dbReference>
<gene>
    <name evidence="1" type="ORF">ATI61_110190</name>
</gene>
<organism evidence="1 2">
    <name type="scientific">Archangium gephyra</name>
    <dbReference type="NCBI Taxonomy" id="48"/>
    <lineage>
        <taxon>Bacteria</taxon>
        <taxon>Pseudomonadati</taxon>
        <taxon>Myxococcota</taxon>
        <taxon>Myxococcia</taxon>
        <taxon>Myxococcales</taxon>
        <taxon>Cystobacterineae</taxon>
        <taxon>Archangiaceae</taxon>
        <taxon>Archangium</taxon>
    </lineage>
</organism>
<comment type="caution">
    <text evidence="1">The sequence shown here is derived from an EMBL/GenBank/DDBJ whole genome shotgun (WGS) entry which is preliminary data.</text>
</comment>
<proteinExistence type="predicted"/>
<accession>A0ABX9JU66</accession>
<sequence length="67" mass="7680">MGFTVLSEVHLQRTSVGEADWLCTRQAVGQRLGAYRPLPLLLISQRLYELLTSLKVKRFDVEVAHLR</sequence>
<dbReference type="Proteomes" id="UP000256345">
    <property type="component" value="Unassembled WGS sequence"/>
</dbReference>
<name>A0ABX9JU66_9BACT</name>
<evidence type="ECO:0000313" key="2">
    <source>
        <dbReference type="Proteomes" id="UP000256345"/>
    </source>
</evidence>
<dbReference type="EMBL" id="QUMU01000010">
    <property type="protein sequence ID" value="REG27183.1"/>
    <property type="molecule type" value="Genomic_DNA"/>
</dbReference>
<evidence type="ECO:0000313" key="1">
    <source>
        <dbReference type="EMBL" id="REG27183.1"/>
    </source>
</evidence>
<keyword evidence="2" id="KW-1185">Reference proteome</keyword>
<reference evidence="1 2" key="1">
    <citation type="submission" date="2018-08" db="EMBL/GenBank/DDBJ databases">
        <title>Genomic Encyclopedia of Archaeal and Bacterial Type Strains, Phase II (KMG-II): from individual species to whole genera.</title>
        <authorList>
            <person name="Goeker M."/>
        </authorList>
    </citation>
    <scope>NUCLEOTIDE SEQUENCE [LARGE SCALE GENOMIC DNA]</scope>
    <source>
        <strain evidence="1 2">DSM 2261</strain>
    </source>
</reference>
<protein>
    <submittedName>
        <fullName evidence="1">Uncharacterized protein</fullName>
    </submittedName>
</protein>